<feature type="non-terminal residue" evidence="1">
    <location>
        <position position="68"/>
    </location>
</feature>
<reference evidence="1" key="1">
    <citation type="journal article" date="2014" name="Front. Microbiol.">
        <title>High frequency of phylogenetically diverse reductive dehalogenase-homologous genes in deep subseafloor sedimentary metagenomes.</title>
        <authorList>
            <person name="Kawai M."/>
            <person name="Futagami T."/>
            <person name="Toyoda A."/>
            <person name="Takaki Y."/>
            <person name="Nishi S."/>
            <person name="Hori S."/>
            <person name="Arai W."/>
            <person name="Tsubouchi T."/>
            <person name="Morono Y."/>
            <person name="Uchiyama I."/>
            <person name="Ito T."/>
            <person name="Fujiyama A."/>
            <person name="Inagaki F."/>
            <person name="Takami H."/>
        </authorList>
    </citation>
    <scope>NUCLEOTIDE SEQUENCE</scope>
    <source>
        <strain evidence="1">Expedition CK06-06</strain>
    </source>
</reference>
<protein>
    <submittedName>
        <fullName evidence="1">Uncharacterized protein</fullName>
    </submittedName>
</protein>
<dbReference type="EMBL" id="BARU01047059">
    <property type="protein sequence ID" value="GAH96027.1"/>
    <property type="molecule type" value="Genomic_DNA"/>
</dbReference>
<dbReference type="AlphaFoldDB" id="X1JPR4"/>
<gene>
    <name evidence="1" type="ORF">S03H2_70692</name>
</gene>
<comment type="caution">
    <text evidence="1">The sequence shown here is derived from an EMBL/GenBank/DDBJ whole genome shotgun (WGS) entry which is preliminary data.</text>
</comment>
<sequence length="68" mass="8448">MNTKDKIWLLNYLEKRKWWLQEETKKVDKKILRLEKDFFFFSLYSHFSTPAFHKLIPAHLIPAELRRL</sequence>
<organism evidence="1">
    <name type="scientific">marine sediment metagenome</name>
    <dbReference type="NCBI Taxonomy" id="412755"/>
    <lineage>
        <taxon>unclassified sequences</taxon>
        <taxon>metagenomes</taxon>
        <taxon>ecological metagenomes</taxon>
    </lineage>
</organism>
<name>X1JPR4_9ZZZZ</name>
<proteinExistence type="predicted"/>
<accession>X1JPR4</accession>
<evidence type="ECO:0000313" key="1">
    <source>
        <dbReference type="EMBL" id="GAH96027.1"/>
    </source>
</evidence>